<feature type="transmembrane region" description="Helical" evidence="1">
    <location>
        <begin position="112"/>
        <end position="136"/>
    </location>
</feature>
<proteinExistence type="predicted"/>
<keyword evidence="1" id="KW-1133">Transmembrane helix</keyword>
<dbReference type="RefSeq" id="WP_138856951.1">
    <property type="nucleotide sequence ID" value="NZ_CP040709.1"/>
</dbReference>
<evidence type="ECO:0000256" key="1">
    <source>
        <dbReference type="SAM" id="Phobius"/>
    </source>
</evidence>
<keyword evidence="1" id="KW-0472">Membrane</keyword>
<keyword evidence="1" id="KW-0812">Transmembrane</keyword>
<dbReference type="EMBL" id="JACHHO010000001">
    <property type="protein sequence ID" value="MBB5204053.1"/>
    <property type="molecule type" value="Genomic_DNA"/>
</dbReference>
<organism evidence="2 3">
    <name type="scientific">Inhella inkyongensis</name>
    <dbReference type="NCBI Taxonomy" id="392593"/>
    <lineage>
        <taxon>Bacteria</taxon>
        <taxon>Pseudomonadati</taxon>
        <taxon>Pseudomonadota</taxon>
        <taxon>Betaproteobacteria</taxon>
        <taxon>Burkholderiales</taxon>
        <taxon>Sphaerotilaceae</taxon>
        <taxon>Inhella</taxon>
    </lineage>
</organism>
<comment type="caution">
    <text evidence="2">The sequence shown here is derived from an EMBL/GenBank/DDBJ whole genome shotgun (WGS) entry which is preliminary data.</text>
</comment>
<keyword evidence="3" id="KW-1185">Reference proteome</keyword>
<name>A0A840S2T9_9BURK</name>
<reference evidence="2 3" key="1">
    <citation type="submission" date="2020-08" db="EMBL/GenBank/DDBJ databases">
        <title>Genomic Encyclopedia of Type Strains, Phase IV (KMG-IV): sequencing the most valuable type-strain genomes for metagenomic binning, comparative biology and taxonomic classification.</title>
        <authorList>
            <person name="Goeker M."/>
        </authorList>
    </citation>
    <scope>NUCLEOTIDE SEQUENCE [LARGE SCALE GENOMIC DNA]</scope>
    <source>
        <strain evidence="2 3">DSM 23958</strain>
    </source>
</reference>
<evidence type="ECO:0000313" key="2">
    <source>
        <dbReference type="EMBL" id="MBB5204053.1"/>
    </source>
</evidence>
<evidence type="ECO:0000313" key="3">
    <source>
        <dbReference type="Proteomes" id="UP000554837"/>
    </source>
</evidence>
<protein>
    <submittedName>
        <fullName evidence="2">Uncharacterized protein</fullName>
    </submittedName>
</protein>
<dbReference type="Proteomes" id="UP000554837">
    <property type="component" value="Unassembled WGS sequence"/>
</dbReference>
<sequence length="138" mass="15414">MTSLLLLSLGFAFFYPADLSKTRELDGEYTYREGRDGIRSGESYISGVRVYCRVGAFFPATPCKLRLSQREGIKALTVRVETAVGPAEILVEARAGWRTVYVNDPESITTFWMIYTAIWSLMASLLIAGLVVFVTVKE</sequence>
<accession>A0A840S2T9</accession>
<dbReference type="AlphaFoldDB" id="A0A840S2T9"/>
<gene>
    <name evidence="2" type="ORF">HNQ51_001346</name>
</gene>